<keyword evidence="1" id="KW-0732">Signal</keyword>
<keyword evidence="3" id="KW-1185">Reference proteome</keyword>
<organism evidence="2 3">
    <name type="scientific">Thiohalocapsa halophila</name>
    <dbReference type="NCBI Taxonomy" id="69359"/>
    <lineage>
        <taxon>Bacteria</taxon>
        <taxon>Pseudomonadati</taxon>
        <taxon>Pseudomonadota</taxon>
        <taxon>Gammaproteobacteria</taxon>
        <taxon>Chromatiales</taxon>
        <taxon>Chromatiaceae</taxon>
        <taxon>Thiohalocapsa</taxon>
    </lineage>
</organism>
<comment type="caution">
    <text evidence="2">The sequence shown here is derived from an EMBL/GenBank/DDBJ whole genome shotgun (WGS) entry which is preliminary data.</text>
</comment>
<evidence type="ECO:0000256" key="1">
    <source>
        <dbReference type="SAM" id="SignalP"/>
    </source>
</evidence>
<feature type="signal peptide" evidence="1">
    <location>
        <begin position="1"/>
        <end position="23"/>
    </location>
</feature>
<evidence type="ECO:0008006" key="4">
    <source>
        <dbReference type="Google" id="ProtNLM"/>
    </source>
</evidence>
<evidence type="ECO:0000313" key="3">
    <source>
        <dbReference type="Proteomes" id="UP000748752"/>
    </source>
</evidence>
<reference evidence="2 3" key="1">
    <citation type="journal article" date="2020" name="Microorganisms">
        <title>Osmotic Adaptation and Compatible Solute Biosynthesis of Phototrophic Bacteria as Revealed from Genome Analyses.</title>
        <authorList>
            <person name="Imhoff J.F."/>
            <person name="Rahn T."/>
            <person name="Kunzel S."/>
            <person name="Keller A."/>
            <person name="Neulinger S.C."/>
        </authorList>
    </citation>
    <scope>NUCLEOTIDE SEQUENCE [LARGE SCALE GENOMIC DNA]</scope>
    <source>
        <strain evidence="2 3">DSM 6210</strain>
    </source>
</reference>
<sequence length="130" mass="13091">MSRHRRHIAAVACVLLLNLQLFAANALGCVHQPDHAAAVVDCPHTNGAAAAEGAITAAPLASGSGGVDSVSGDACQKCNLGKVAGAWHLVLAPSPLLLSRPALLPVSHPVAGAPHYTPDGLLRPPRPLSG</sequence>
<gene>
    <name evidence="2" type="ORF">CKO31_01750</name>
</gene>
<accession>A0ABS1CC27</accession>
<proteinExistence type="predicted"/>
<protein>
    <recommendedName>
        <fullName evidence="4">DUF2946 domain-containing protein</fullName>
    </recommendedName>
</protein>
<name>A0ABS1CC27_9GAMM</name>
<dbReference type="Proteomes" id="UP000748752">
    <property type="component" value="Unassembled WGS sequence"/>
</dbReference>
<feature type="chain" id="PRO_5046423956" description="DUF2946 domain-containing protein" evidence="1">
    <location>
        <begin position="24"/>
        <end position="130"/>
    </location>
</feature>
<evidence type="ECO:0000313" key="2">
    <source>
        <dbReference type="EMBL" id="MBK1629481.1"/>
    </source>
</evidence>
<dbReference type="EMBL" id="NRRV01000002">
    <property type="protein sequence ID" value="MBK1629481.1"/>
    <property type="molecule type" value="Genomic_DNA"/>
</dbReference>